<dbReference type="AlphaFoldDB" id="A0A4V5P5A1"/>
<evidence type="ECO:0000259" key="3">
    <source>
        <dbReference type="PROSITE" id="PS50804"/>
    </source>
</evidence>
<dbReference type="Gene3D" id="1.10.4020.10">
    <property type="entry name" value="DNA breaking-rejoining enzymes"/>
    <property type="match status" value="1"/>
</dbReference>
<reference evidence="5" key="1">
    <citation type="journal article" date="2019" name="IScience">
        <title>Narwhal Genome Reveals Long-Term Low Genetic Diversity despite Current Large Abundance Size.</title>
        <authorList>
            <person name="Westbury M.V."/>
            <person name="Petersen B."/>
            <person name="Garde E."/>
            <person name="Heide-Jorgensen M.P."/>
            <person name="Lorenzen E.D."/>
        </authorList>
    </citation>
    <scope>NUCLEOTIDE SEQUENCE [LARGE SCALE GENOMIC DNA]</scope>
</reference>
<proteinExistence type="predicted"/>
<dbReference type="GO" id="GO:0005634">
    <property type="term" value="C:nucleus"/>
    <property type="evidence" value="ECO:0007669"/>
    <property type="project" value="UniProtKB-SubCell"/>
</dbReference>
<comment type="caution">
    <text evidence="4">The sequence shown here is derived from an EMBL/GenBank/DDBJ whole genome shotgun (WGS) entry which is preliminary data.</text>
</comment>
<dbReference type="EMBL" id="RWIC01006346">
    <property type="protein sequence ID" value="TKC33320.1"/>
    <property type="molecule type" value="Genomic_DNA"/>
</dbReference>
<dbReference type="SUPFAM" id="SSF47353">
    <property type="entry name" value="Retrovirus capsid dimerization domain-like"/>
    <property type="match status" value="1"/>
</dbReference>
<dbReference type="Proteomes" id="UP000308365">
    <property type="component" value="Unassembled WGS sequence"/>
</dbReference>
<evidence type="ECO:0000313" key="5">
    <source>
        <dbReference type="Proteomes" id="UP000308365"/>
    </source>
</evidence>
<dbReference type="InterPro" id="IPR050916">
    <property type="entry name" value="SCAN-C2H2_zinc_finger"/>
</dbReference>
<dbReference type="PANTHER" id="PTHR45935:SF15">
    <property type="entry name" value="SCAN BOX DOMAIN-CONTAINING PROTEIN"/>
    <property type="match status" value="1"/>
</dbReference>
<evidence type="ECO:0000256" key="1">
    <source>
        <dbReference type="ARBA" id="ARBA00023242"/>
    </source>
</evidence>
<dbReference type="Pfam" id="PF02023">
    <property type="entry name" value="SCAN"/>
    <property type="match status" value="1"/>
</dbReference>
<dbReference type="PANTHER" id="PTHR45935">
    <property type="entry name" value="PROTEIN ZBED8-RELATED"/>
    <property type="match status" value="1"/>
</dbReference>
<dbReference type="PROSITE" id="PS50804">
    <property type="entry name" value="SCAN_BOX"/>
    <property type="match status" value="1"/>
</dbReference>
<organism evidence="4 5">
    <name type="scientific">Monodon monoceros</name>
    <name type="common">Narwhal</name>
    <name type="synonym">Ceratodon monodon</name>
    <dbReference type="NCBI Taxonomy" id="40151"/>
    <lineage>
        <taxon>Eukaryota</taxon>
        <taxon>Metazoa</taxon>
        <taxon>Chordata</taxon>
        <taxon>Craniata</taxon>
        <taxon>Vertebrata</taxon>
        <taxon>Euteleostomi</taxon>
        <taxon>Mammalia</taxon>
        <taxon>Eutheria</taxon>
        <taxon>Laurasiatheria</taxon>
        <taxon>Artiodactyla</taxon>
        <taxon>Whippomorpha</taxon>
        <taxon>Cetacea</taxon>
        <taxon>Odontoceti</taxon>
        <taxon>Monodontidae</taxon>
        <taxon>Monodon</taxon>
    </lineage>
</organism>
<dbReference type="InterPro" id="IPR038269">
    <property type="entry name" value="SCAN_sf"/>
</dbReference>
<name>A0A4V5P5A1_MONMO</name>
<evidence type="ECO:0000313" key="4">
    <source>
        <dbReference type="EMBL" id="TKC33320.1"/>
    </source>
</evidence>
<accession>A0A4V5P5A1</accession>
<dbReference type="InterPro" id="IPR003309">
    <property type="entry name" value="SCAN_dom"/>
</dbReference>
<evidence type="ECO:0000256" key="2">
    <source>
        <dbReference type="PROSITE-ProRule" id="PRU00187"/>
    </source>
</evidence>
<keyword evidence="1 2" id="KW-0539">Nucleus</keyword>
<dbReference type="CDD" id="cd07936">
    <property type="entry name" value="SCAN"/>
    <property type="match status" value="1"/>
</dbReference>
<dbReference type="FunFam" id="1.10.4020.10:FF:000001">
    <property type="entry name" value="zinc finger protein 263 isoform X1"/>
    <property type="match status" value="1"/>
</dbReference>
<comment type="subcellular location">
    <subcellularLocation>
        <location evidence="2">Nucleus</location>
    </subcellularLocation>
</comment>
<dbReference type="SMART" id="SM00431">
    <property type="entry name" value="SCAN"/>
    <property type="match status" value="1"/>
</dbReference>
<sequence length="288" mass="31724">MLFSLSVWSSQQTLSLLGGSVKMLKECPGMAEDRQQQMGVPVVKLEKELPWGRAREGPSPETFRLRFRQFRYQEAAGPQEALRELQELCRQWLRPELHTKEQILELLVLEQFLTILPREFYAWIREHSPESGKALVAVVEGFTEGALEAKAVPCRVQGEQEETALCRGPWEPSVHLGPVEVKPEWGLPHGEGIQGLDQGTEEQLNQDPGEGTQAFQEQGKLQATRVDELLQDSANPAPGLFPCSALPVLPAGPGLPAVSTRDQEMAVGFLTAGSQVSCDCSSGILMSL</sequence>
<protein>
    <recommendedName>
        <fullName evidence="3">SCAN box domain-containing protein</fullName>
    </recommendedName>
</protein>
<feature type="domain" description="SCAN box" evidence="3">
    <location>
        <begin position="64"/>
        <end position="142"/>
    </location>
</feature>
<gene>
    <name evidence="4" type="ORF">EI555_013032</name>
</gene>